<dbReference type="AlphaFoldDB" id="A0A0A9FYV1"/>
<protein>
    <submittedName>
        <fullName evidence="2">Uncharacterized protein</fullName>
    </submittedName>
</protein>
<evidence type="ECO:0000256" key="1">
    <source>
        <dbReference type="SAM" id="MobiDB-lite"/>
    </source>
</evidence>
<reference evidence="2" key="1">
    <citation type="submission" date="2014-09" db="EMBL/GenBank/DDBJ databases">
        <authorList>
            <person name="Magalhaes I.L.F."/>
            <person name="Oliveira U."/>
            <person name="Santos F.R."/>
            <person name="Vidigal T.H.D.A."/>
            <person name="Brescovit A.D."/>
            <person name="Santos A.J."/>
        </authorList>
    </citation>
    <scope>NUCLEOTIDE SEQUENCE</scope>
    <source>
        <tissue evidence="2">Shoot tissue taken approximately 20 cm above the soil surface</tissue>
    </source>
</reference>
<organism evidence="2">
    <name type="scientific">Arundo donax</name>
    <name type="common">Giant reed</name>
    <name type="synonym">Donax arundinaceus</name>
    <dbReference type="NCBI Taxonomy" id="35708"/>
    <lineage>
        <taxon>Eukaryota</taxon>
        <taxon>Viridiplantae</taxon>
        <taxon>Streptophyta</taxon>
        <taxon>Embryophyta</taxon>
        <taxon>Tracheophyta</taxon>
        <taxon>Spermatophyta</taxon>
        <taxon>Magnoliopsida</taxon>
        <taxon>Liliopsida</taxon>
        <taxon>Poales</taxon>
        <taxon>Poaceae</taxon>
        <taxon>PACMAD clade</taxon>
        <taxon>Arundinoideae</taxon>
        <taxon>Arundineae</taxon>
        <taxon>Arundo</taxon>
    </lineage>
</organism>
<proteinExistence type="predicted"/>
<accession>A0A0A9FYV1</accession>
<reference evidence="2" key="2">
    <citation type="journal article" date="2015" name="Data Brief">
        <title>Shoot transcriptome of the giant reed, Arundo donax.</title>
        <authorList>
            <person name="Barrero R.A."/>
            <person name="Guerrero F.D."/>
            <person name="Moolhuijzen P."/>
            <person name="Goolsby J.A."/>
            <person name="Tidwell J."/>
            <person name="Bellgard S.E."/>
            <person name="Bellgard M.I."/>
        </authorList>
    </citation>
    <scope>NUCLEOTIDE SEQUENCE</scope>
    <source>
        <tissue evidence="2">Shoot tissue taken approximately 20 cm above the soil surface</tissue>
    </source>
</reference>
<evidence type="ECO:0000313" key="2">
    <source>
        <dbReference type="EMBL" id="JAE13538.1"/>
    </source>
</evidence>
<sequence>MLHQGPLCPSPGRRRNALTEIPLPRPSPGCAAKESLTEIPPPRPSTVSQRRQMDPWRPKTMAGWPLACATRPSSTRPRAATTPVR</sequence>
<name>A0A0A9FYV1_ARUDO</name>
<feature type="region of interest" description="Disordered" evidence="1">
    <location>
        <begin position="1"/>
        <end position="85"/>
    </location>
</feature>
<dbReference type="EMBL" id="GBRH01184358">
    <property type="protein sequence ID" value="JAE13538.1"/>
    <property type="molecule type" value="Transcribed_RNA"/>
</dbReference>